<keyword evidence="1" id="KW-1133">Transmembrane helix</keyword>
<dbReference type="AlphaFoldDB" id="A0A2H0BCZ1"/>
<proteinExistence type="predicted"/>
<feature type="transmembrane region" description="Helical" evidence="1">
    <location>
        <begin position="128"/>
        <end position="149"/>
    </location>
</feature>
<evidence type="ECO:0000313" key="3">
    <source>
        <dbReference type="EMBL" id="PIP55542.1"/>
    </source>
</evidence>
<dbReference type="PANTHER" id="PTHR14969">
    <property type="entry name" value="SPHINGOSINE-1-PHOSPHATE PHOSPHOHYDROLASE"/>
    <property type="match status" value="1"/>
</dbReference>
<dbReference type="SMART" id="SM00014">
    <property type="entry name" value="acidPPc"/>
    <property type="match status" value="1"/>
</dbReference>
<sequence>MMFPNWSKNILFLLVYMISGLVLVIIIDGLLSGTELLPLNTAIESILIQMRTPFLTTLFVYVTRLGNPAVLLSVSALIAIVFVTRGRYYDAAIFIVTLIVAVTSLTVLKNTFQIARPVSDLIDANGWSFPSGHATLATTFFFMLAHSFFYRMKTYFGKTILVLGSIFATALICFSRLYLGAHWTLDIMAGIALGLLSVSFTILMFSLFVDNQRSFKNIIDS</sequence>
<dbReference type="Pfam" id="PF01569">
    <property type="entry name" value="PAP2"/>
    <property type="match status" value="1"/>
</dbReference>
<dbReference type="Gene3D" id="1.20.144.10">
    <property type="entry name" value="Phosphatidic acid phosphatase type 2/haloperoxidase"/>
    <property type="match status" value="1"/>
</dbReference>
<dbReference type="InterPro" id="IPR000326">
    <property type="entry name" value="PAP2/HPO"/>
</dbReference>
<dbReference type="Proteomes" id="UP000229794">
    <property type="component" value="Unassembled WGS sequence"/>
</dbReference>
<protein>
    <recommendedName>
        <fullName evidence="2">Phosphatidic acid phosphatase type 2/haloperoxidase domain-containing protein</fullName>
    </recommendedName>
</protein>
<feature type="transmembrane region" description="Helical" evidence="1">
    <location>
        <begin position="12"/>
        <end position="31"/>
    </location>
</feature>
<dbReference type="CDD" id="cd03392">
    <property type="entry name" value="PAP2_like_2"/>
    <property type="match status" value="1"/>
</dbReference>
<feature type="domain" description="Phosphatidic acid phosphatase type 2/haloperoxidase" evidence="2">
    <location>
        <begin position="92"/>
        <end position="202"/>
    </location>
</feature>
<keyword evidence="1" id="KW-0812">Transmembrane</keyword>
<reference evidence="3 4" key="1">
    <citation type="submission" date="2017-09" db="EMBL/GenBank/DDBJ databases">
        <title>Depth-based differentiation of microbial function through sediment-hosted aquifers and enrichment of novel symbionts in the deep terrestrial subsurface.</title>
        <authorList>
            <person name="Probst A.J."/>
            <person name="Ladd B."/>
            <person name="Jarett J.K."/>
            <person name="Geller-Mcgrath D.E."/>
            <person name="Sieber C.M."/>
            <person name="Emerson J.B."/>
            <person name="Anantharaman K."/>
            <person name="Thomas B.C."/>
            <person name="Malmstrom R."/>
            <person name="Stieglmeier M."/>
            <person name="Klingl A."/>
            <person name="Woyke T."/>
            <person name="Ryan C.M."/>
            <person name="Banfield J.F."/>
        </authorList>
    </citation>
    <scope>NUCLEOTIDE SEQUENCE [LARGE SCALE GENOMIC DNA]</scope>
    <source>
        <strain evidence="3">CG22_combo_CG10-13_8_21_14_all_42_17</strain>
    </source>
</reference>
<evidence type="ECO:0000256" key="1">
    <source>
        <dbReference type="SAM" id="Phobius"/>
    </source>
</evidence>
<name>A0A2H0BCZ1_9BACT</name>
<feature type="transmembrane region" description="Helical" evidence="1">
    <location>
        <begin position="187"/>
        <end position="209"/>
    </location>
</feature>
<feature type="transmembrane region" description="Helical" evidence="1">
    <location>
        <begin position="91"/>
        <end position="108"/>
    </location>
</feature>
<keyword evidence="1" id="KW-0472">Membrane</keyword>
<dbReference type="InterPro" id="IPR036938">
    <property type="entry name" value="PAP2/HPO_sf"/>
</dbReference>
<dbReference type="SUPFAM" id="SSF48317">
    <property type="entry name" value="Acid phosphatase/Vanadium-dependent haloperoxidase"/>
    <property type="match status" value="1"/>
</dbReference>
<organism evidence="3 4">
    <name type="scientific">Candidatus Zambryskibacteria bacterium CG22_combo_CG10-13_8_21_14_all_42_17</name>
    <dbReference type="NCBI Taxonomy" id="1975118"/>
    <lineage>
        <taxon>Bacteria</taxon>
        <taxon>Candidatus Zambryskiibacteriota</taxon>
    </lineage>
</organism>
<feature type="transmembrane region" description="Helical" evidence="1">
    <location>
        <begin position="65"/>
        <end position="84"/>
    </location>
</feature>
<dbReference type="EMBL" id="PCST01000036">
    <property type="protein sequence ID" value="PIP55542.1"/>
    <property type="molecule type" value="Genomic_DNA"/>
</dbReference>
<gene>
    <name evidence="3" type="ORF">COX06_02725</name>
</gene>
<accession>A0A2H0BCZ1</accession>
<feature type="transmembrane region" description="Helical" evidence="1">
    <location>
        <begin position="161"/>
        <end position="181"/>
    </location>
</feature>
<evidence type="ECO:0000313" key="4">
    <source>
        <dbReference type="Proteomes" id="UP000229794"/>
    </source>
</evidence>
<dbReference type="PANTHER" id="PTHR14969:SF13">
    <property type="entry name" value="AT30094P"/>
    <property type="match status" value="1"/>
</dbReference>
<comment type="caution">
    <text evidence="3">The sequence shown here is derived from an EMBL/GenBank/DDBJ whole genome shotgun (WGS) entry which is preliminary data.</text>
</comment>
<evidence type="ECO:0000259" key="2">
    <source>
        <dbReference type="SMART" id="SM00014"/>
    </source>
</evidence>